<comment type="similarity">
    <text evidence="1">Belongs to the NAD(P)H dehydrogenase (quinone) family.</text>
</comment>
<dbReference type="Gene3D" id="3.40.50.360">
    <property type="match status" value="1"/>
</dbReference>
<sequence length="195" mass="20994">MHALIVVSHPLQHSLTHGSAAAIAEGITAANPTHTVDIADLTQEGFNPTFSAADMAAFQQTGAVPPDVLAEQARIDRADALVLVFPVYWWSMPGLLKGWIDRVFTNGWAYDDTSGDTVVKKLAHLPVHLVALGAVNRQTFVKRGYADAFNTQVGHGIFDYCGAPVLTSEVLLMPEMGSPEACLERAQAIGRAIFR</sequence>
<dbReference type="Proteomes" id="UP000430368">
    <property type="component" value="Chromosome"/>
</dbReference>
<evidence type="ECO:0000313" key="4">
    <source>
        <dbReference type="EMBL" id="QHA87845.1"/>
    </source>
</evidence>
<keyword evidence="5" id="KW-1185">Reference proteome</keyword>
<protein>
    <submittedName>
        <fullName evidence="4">NAD(P)H-dependent oxidoreductase</fullName>
    </submittedName>
</protein>
<proteinExistence type="inferred from homology"/>
<dbReference type="InterPro" id="IPR003680">
    <property type="entry name" value="Flavodoxin_fold"/>
</dbReference>
<accession>A0ABX6GNR5</accession>
<dbReference type="InterPro" id="IPR051545">
    <property type="entry name" value="NAD(P)H_dehydrogenase_qn"/>
</dbReference>
<evidence type="ECO:0000256" key="2">
    <source>
        <dbReference type="ARBA" id="ARBA00023002"/>
    </source>
</evidence>
<dbReference type="Pfam" id="PF02525">
    <property type="entry name" value="Flavodoxin_2"/>
    <property type="match status" value="1"/>
</dbReference>
<dbReference type="SUPFAM" id="SSF52218">
    <property type="entry name" value="Flavoproteins"/>
    <property type="match status" value="1"/>
</dbReference>
<reference evidence="4 5" key="1">
    <citation type="submission" date="2019-07" db="EMBL/GenBank/DDBJ databases">
        <title>Serratia dokdonensis sp. nov., an elicitor of systemic resistance in Nicotiana Tabacum.</title>
        <authorList>
            <person name="Son J.-S."/>
            <person name="Hwang Y.-J."/>
            <person name="Lee S.-Y."/>
            <person name="Ghim S.-Y."/>
        </authorList>
    </citation>
    <scope>NUCLEOTIDE SEQUENCE [LARGE SCALE GENOMIC DNA]</scope>
    <source>
        <strain evidence="4 5">KUDC3025</strain>
    </source>
</reference>
<dbReference type="InterPro" id="IPR029039">
    <property type="entry name" value="Flavoprotein-like_sf"/>
</dbReference>
<feature type="domain" description="Flavodoxin-like fold" evidence="3">
    <location>
        <begin position="1"/>
        <end position="171"/>
    </location>
</feature>
<dbReference type="RefSeq" id="WP_160029832.1">
    <property type="nucleotide sequence ID" value="NZ_CP041764.1"/>
</dbReference>
<gene>
    <name evidence="4" type="ORF">FO014_13240</name>
</gene>
<evidence type="ECO:0000256" key="1">
    <source>
        <dbReference type="ARBA" id="ARBA00006252"/>
    </source>
</evidence>
<dbReference type="PANTHER" id="PTHR10204:SF34">
    <property type="entry name" value="NAD(P)H DEHYDROGENASE [QUINONE] 1 ISOFORM 1"/>
    <property type="match status" value="1"/>
</dbReference>
<keyword evidence="2" id="KW-0560">Oxidoreductase</keyword>
<evidence type="ECO:0000313" key="5">
    <source>
        <dbReference type="Proteomes" id="UP000430368"/>
    </source>
</evidence>
<dbReference type="PANTHER" id="PTHR10204">
    <property type="entry name" value="NAD P H OXIDOREDUCTASE-RELATED"/>
    <property type="match status" value="1"/>
</dbReference>
<dbReference type="EMBL" id="CP041764">
    <property type="protein sequence ID" value="QHA87845.1"/>
    <property type="molecule type" value="Genomic_DNA"/>
</dbReference>
<name>A0ABX6GNR5_9GAMM</name>
<organism evidence="4 5">
    <name type="scientific">Serratia rhizosphaerae</name>
    <dbReference type="NCBI Taxonomy" id="2597702"/>
    <lineage>
        <taxon>Bacteria</taxon>
        <taxon>Pseudomonadati</taxon>
        <taxon>Pseudomonadota</taxon>
        <taxon>Gammaproteobacteria</taxon>
        <taxon>Enterobacterales</taxon>
        <taxon>Yersiniaceae</taxon>
        <taxon>Serratia</taxon>
    </lineage>
</organism>
<evidence type="ECO:0000259" key="3">
    <source>
        <dbReference type="Pfam" id="PF02525"/>
    </source>
</evidence>